<dbReference type="EMBL" id="PGOL01002047">
    <property type="protein sequence ID" value="PKI51094.1"/>
    <property type="molecule type" value="Genomic_DNA"/>
</dbReference>
<accession>A0A2I0J4E8</accession>
<comment type="caution">
    <text evidence="1">The sequence shown here is derived from an EMBL/GenBank/DDBJ whole genome shotgun (WGS) entry which is preliminary data.</text>
</comment>
<evidence type="ECO:0000313" key="1">
    <source>
        <dbReference type="EMBL" id="PKI51094.1"/>
    </source>
</evidence>
<dbReference type="Proteomes" id="UP000233551">
    <property type="component" value="Unassembled WGS sequence"/>
</dbReference>
<keyword evidence="2" id="KW-1185">Reference proteome</keyword>
<organism evidence="1 2">
    <name type="scientific">Punica granatum</name>
    <name type="common">Pomegranate</name>
    <dbReference type="NCBI Taxonomy" id="22663"/>
    <lineage>
        <taxon>Eukaryota</taxon>
        <taxon>Viridiplantae</taxon>
        <taxon>Streptophyta</taxon>
        <taxon>Embryophyta</taxon>
        <taxon>Tracheophyta</taxon>
        <taxon>Spermatophyta</taxon>
        <taxon>Magnoliopsida</taxon>
        <taxon>eudicotyledons</taxon>
        <taxon>Gunneridae</taxon>
        <taxon>Pentapetalae</taxon>
        <taxon>rosids</taxon>
        <taxon>malvids</taxon>
        <taxon>Myrtales</taxon>
        <taxon>Lythraceae</taxon>
        <taxon>Punica</taxon>
    </lineage>
</organism>
<protein>
    <submittedName>
        <fullName evidence="1">Uncharacterized protein</fullName>
    </submittedName>
</protein>
<reference evidence="1 2" key="1">
    <citation type="submission" date="2017-11" db="EMBL/GenBank/DDBJ databases">
        <title>De-novo sequencing of pomegranate (Punica granatum L.) genome.</title>
        <authorList>
            <person name="Akparov Z."/>
            <person name="Amiraslanov A."/>
            <person name="Hajiyeva S."/>
            <person name="Abbasov M."/>
            <person name="Kaur K."/>
            <person name="Hamwieh A."/>
            <person name="Solovyev V."/>
            <person name="Salamov A."/>
            <person name="Braich B."/>
            <person name="Kosarev P."/>
            <person name="Mahmoud A."/>
            <person name="Hajiyev E."/>
            <person name="Babayeva S."/>
            <person name="Izzatullayeva V."/>
            <person name="Mammadov A."/>
            <person name="Mammadov A."/>
            <person name="Sharifova S."/>
            <person name="Ojaghi J."/>
            <person name="Eynullazada K."/>
            <person name="Bayramov B."/>
            <person name="Abdulazimova A."/>
            <person name="Shahmuradov I."/>
        </authorList>
    </citation>
    <scope>NUCLEOTIDE SEQUENCE [LARGE SCALE GENOMIC DNA]</scope>
    <source>
        <strain evidence="2">cv. AG2017</strain>
        <tissue evidence="1">Leaf</tissue>
    </source>
</reference>
<proteinExistence type="predicted"/>
<sequence length="225" mass="26051">MQVALEEDAKGKGRFLAMRWPILGSLWVPWPMMRNWEKARVSIGLIFEARGSNRMSNCRHTRENGFNEPKNGTFRGKMPRVHTRLESRFCLFQASGVKFTQRGPPDMNFLVAKCAPHRDERHFGLILLSHLNLIVSRKDVHEEELRVACCIVHQDVDMGQREVILRTGPIKVSIVDADSEFLVVVFHWHNVCYPFRVIAHLQESCIYLLDDLLFNTEKKISLLTP</sequence>
<name>A0A2I0J4E8_PUNGR</name>
<dbReference type="AlphaFoldDB" id="A0A2I0J4E8"/>
<evidence type="ECO:0000313" key="2">
    <source>
        <dbReference type="Proteomes" id="UP000233551"/>
    </source>
</evidence>
<gene>
    <name evidence="1" type="ORF">CRG98_028523</name>
</gene>